<dbReference type="InterPro" id="IPR032710">
    <property type="entry name" value="NTF2-like_dom_sf"/>
</dbReference>
<gene>
    <name evidence="2" type="ORF">A1O9_12712</name>
</gene>
<feature type="domain" description="SnoaL-like" evidence="1">
    <location>
        <begin position="23"/>
        <end position="147"/>
    </location>
</feature>
<dbReference type="RefSeq" id="XP_013253799.1">
    <property type="nucleotide sequence ID" value="XM_013398345.1"/>
</dbReference>
<evidence type="ECO:0000313" key="3">
    <source>
        <dbReference type="Proteomes" id="UP000027920"/>
    </source>
</evidence>
<dbReference type="Proteomes" id="UP000027920">
    <property type="component" value="Unassembled WGS sequence"/>
</dbReference>
<protein>
    <recommendedName>
        <fullName evidence="1">SnoaL-like domain-containing protein</fullName>
    </recommendedName>
</protein>
<dbReference type="InterPro" id="IPR037401">
    <property type="entry name" value="SnoaL-like"/>
</dbReference>
<accession>A0A072NTL8</accession>
<name>A0A072NTL8_9EURO</name>
<dbReference type="EMBL" id="AMGV01000026">
    <property type="protein sequence ID" value="KEF51209.1"/>
    <property type="molecule type" value="Genomic_DNA"/>
</dbReference>
<comment type="caution">
    <text evidence="2">The sequence shown here is derived from an EMBL/GenBank/DDBJ whole genome shotgun (WGS) entry which is preliminary data.</text>
</comment>
<dbReference type="Gene3D" id="3.10.450.50">
    <property type="match status" value="1"/>
</dbReference>
<dbReference type="STRING" id="1182545.A0A072NTL8"/>
<dbReference type="GeneID" id="25287606"/>
<evidence type="ECO:0000259" key="1">
    <source>
        <dbReference type="Pfam" id="PF13577"/>
    </source>
</evidence>
<evidence type="ECO:0000313" key="2">
    <source>
        <dbReference type="EMBL" id="KEF51209.1"/>
    </source>
</evidence>
<sequence length="227" mass="26371">MAYNVTEKETQPKTFNHFNGSTEEILARYCISELLKGWPVYRDVSEWKNFRSIFTDEGAHIFTTWSGGVPIDDFIRISQEKRAQGDFIMHRENGTLVDLNLPLERAVGRMKATITQRVNLQDFDIDVECDCRVVFFVKKQHDGWKAQYSKVLYEKDRLVPVDGNHAPEVDLQSIQHYPVGYRYLAWAQSQLGHKVPTDLPTLNNEGFYKMTETATAWLEGNEVDIFW</sequence>
<dbReference type="VEuPathDB" id="FungiDB:A1O9_12712"/>
<dbReference type="AlphaFoldDB" id="A0A072NTL8"/>
<organism evidence="2 3">
    <name type="scientific">Exophiala aquamarina CBS 119918</name>
    <dbReference type="NCBI Taxonomy" id="1182545"/>
    <lineage>
        <taxon>Eukaryota</taxon>
        <taxon>Fungi</taxon>
        <taxon>Dikarya</taxon>
        <taxon>Ascomycota</taxon>
        <taxon>Pezizomycotina</taxon>
        <taxon>Eurotiomycetes</taxon>
        <taxon>Chaetothyriomycetidae</taxon>
        <taxon>Chaetothyriales</taxon>
        <taxon>Herpotrichiellaceae</taxon>
        <taxon>Exophiala</taxon>
    </lineage>
</organism>
<dbReference type="Pfam" id="PF13577">
    <property type="entry name" value="SnoaL_4"/>
    <property type="match status" value="1"/>
</dbReference>
<keyword evidence="3" id="KW-1185">Reference proteome</keyword>
<dbReference type="SUPFAM" id="SSF54427">
    <property type="entry name" value="NTF2-like"/>
    <property type="match status" value="1"/>
</dbReference>
<reference evidence="2 3" key="1">
    <citation type="submission" date="2013-03" db="EMBL/GenBank/DDBJ databases">
        <title>The Genome Sequence of Exophiala aquamarina CBS 119918.</title>
        <authorList>
            <consortium name="The Broad Institute Genomics Platform"/>
            <person name="Cuomo C."/>
            <person name="de Hoog S."/>
            <person name="Gorbushina A."/>
            <person name="Walker B."/>
            <person name="Young S.K."/>
            <person name="Zeng Q."/>
            <person name="Gargeya S."/>
            <person name="Fitzgerald M."/>
            <person name="Haas B."/>
            <person name="Abouelleil A."/>
            <person name="Allen A.W."/>
            <person name="Alvarado L."/>
            <person name="Arachchi H.M."/>
            <person name="Berlin A.M."/>
            <person name="Chapman S.B."/>
            <person name="Gainer-Dewar J."/>
            <person name="Goldberg J."/>
            <person name="Griggs A."/>
            <person name="Gujja S."/>
            <person name="Hansen M."/>
            <person name="Howarth C."/>
            <person name="Imamovic A."/>
            <person name="Ireland A."/>
            <person name="Larimer J."/>
            <person name="McCowan C."/>
            <person name="Murphy C."/>
            <person name="Pearson M."/>
            <person name="Poon T.W."/>
            <person name="Priest M."/>
            <person name="Roberts A."/>
            <person name="Saif S."/>
            <person name="Shea T."/>
            <person name="Sisk P."/>
            <person name="Sykes S."/>
            <person name="Wortman J."/>
            <person name="Nusbaum C."/>
            <person name="Birren B."/>
        </authorList>
    </citation>
    <scope>NUCLEOTIDE SEQUENCE [LARGE SCALE GENOMIC DNA]</scope>
    <source>
        <strain evidence="2 3">CBS 119918</strain>
    </source>
</reference>
<proteinExistence type="predicted"/>
<dbReference type="HOGENOM" id="CLU_067875_0_0_1"/>
<dbReference type="OrthoDB" id="2533647at2759"/>